<keyword evidence="1" id="KW-0732">Signal</keyword>
<dbReference type="Pfam" id="PF13585">
    <property type="entry name" value="CHU_C"/>
    <property type="match status" value="1"/>
</dbReference>
<comment type="caution">
    <text evidence="2">The sequence shown here is derived from an EMBL/GenBank/DDBJ whole genome shotgun (WGS) entry which is preliminary data.</text>
</comment>
<keyword evidence="3" id="KW-1185">Reference proteome</keyword>
<dbReference type="SUPFAM" id="SSF69318">
    <property type="entry name" value="Integrin alpha N-terminal domain"/>
    <property type="match status" value="2"/>
</dbReference>
<dbReference type="PANTHER" id="PTHR46580:SF2">
    <property type="entry name" value="MAM DOMAIN-CONTAINING PROTEIN"/>
    <property type="match status" value="1"/>
</dbReference>
<dbReference type="RefSeq" id="WP_127120477.1">
    <property type="nucleotide sequence ID" value="NZ_BHXQ01000001.1"/>
</dbReference>
<evidence type="ECO:0000313" key="3">
    <source>
        <dbReference type="Proteomes" id="UP000288227"/>
    </source>
</evidence>
<feature type="chain" id="PRO_5019483477" evidence="1">
    <location>
        <begin position="22"/>
        <end position="2082"/>
    </location>
</feature>
<evidence type="ECO:0000256" key="1">
    <source>
        <dbReference type="SAM" id="SignalP"/>
    </source>
</evidence>
<name>A0A401U4U5_9BACT</name>
<protein>
    <submittedName>
        <fullName evidence="2">FG-GAP repeat protein</fullName>
    </submittedName>
</protein>
<organism evidence="2 3">
    <name type="scientific">Chryseotalea sanaruensis</name>
    <dbReference type="NCBI Taxonomy" id="2482724"/>
    <lineage>
        <taxon>Bacteria</taxon>
        <taxon>Pseudomonadati</taxon>
        <taxon>Bacteroidota</taxon>
        <taxon>Cytophagia</taxon>
        <taxon>Cytophagales</taxon>
        <taxon>Chryseotaleaceae</taxon>
        <taxon>Chryseotalea</taxon>
    </lineage>
</organism>
<evidence type="ECO:0000313" key="2">
    <source>
        <dbReference type="EMBL" id="GCC49806.1"/>
    </source>
</evidence>
<dbReference type="InterPro" id="IPR028994">
    <property type="entry name" value="Integrin_alpha_N"/>
</dbReference>
<proteinExistence type="predicted"/>
<sequence length="2082" mass="220448">MKRIVFLFALLLGSAATSLYAQEICNNGVDDDNDGFIDCFDNQCANDNACSGSYIGNDALCEAKPSQFPAFKMTLDWASPNKVTNHLNRMSIGDLDRDGIPEVVVTNIEGNSKGVYILNGSNGTIKHSNTSLPFSVDREVVIGNLDNDNCAEIFLTGTQSGTRYIWAYSCDLSTQIWRSPGLSADPGLFALADFNGDGQVEMYFRDIILNAHTGELIANSSLGLTDVTGSPIAVDIVGDENLELVTGLRIFTVNIGAGTITEHSKRDEYFLKTSPDGSHTSVADYNLDGNLDILASGSTGSNNSNTTVFFWDVANNTLKTFSDPIAGNFTIQNCGGGTGFSTGEYYKNGWHRGTGRINIADADGDGQLNAAYVSGKFLYALDENLELLWKKTVSEETSGYTGCTMFDFNGDGSSEVVYRDERNLYIINGVDGTTYTSQPCISRTARDYPIVADVDADGQSELCVTCGFNDQLSLDNFCDISYSENSHVRVYKTDLEPWVPARRLWNQNAYFNVNVNDDLTIPRRQQSTQTIFSLTGCDPANPQPTRPLNTFLNQSPFLNSLGCPKYASPDLSYVDNSLVINAPTCPETDFTVSFAIENLGDVPVNGNVPVTFYKGDPLLPGAIRLNTITANLGSLTPGNQFTVNNATVTGDGSAFTLFIAINDSGTTVPSPISFPNTSILECNYDNIVSADVDPLPAVINALLIDNNIKCVGSVSPDNGSVRAFVPVGGVENTTDYNFFWSNGASATAPPAFTGPIYSGLDNGTFSVFAVHKTANCSSDTASVDVIRIDRSIPITIQLNNAYTNCLLPNGELEAAVTGELIANFNFEWFVGNDPSIVANKIGVNEVVTGLLPGIYTVLVTDKNSGCQAVESLTVPDETNTPVPIIAKQDIICSGANSGSASATVGGVTNGFTFKWYNGSAVKPAADFTGSNYTNRPAGNYTLVVTNNTSQCSSVPVTVNIIQTTAPTVSITKLSDQQSCDSSKPIGAASANVGGVTAGYNFQWFRGQNTATANLIASTPSVANLAPGTYTVKATDAVSGCFDTEKVTIVVDVTIPSLLLAAVGDLTSCTSPDGSITVGVTMDTPADYDFAWYIGNVVDGTPDFATTTNTLSGLPIGTYTVQATHKTKFCTTAPISATIADNTPTIDIQQESSVQQLPTDCNSSNGILGVEISANGNTGGFRVEWFKNASTVAFFTENTTQFSTASNLQSANYRVRATNLDNGCFAEEVFALPFADAHILTLVTVNDVTTCTPANDGSLVVNLTPTTASIPGPPPVSFNVNDYVINLYSGLDDTGTQLQQVTGASGTLNGDGSANYTFTNLTPGDYTLVAIENNALLSGCKSVPVVTEILPLDNGPVITAPAITPNTNCIGVVQPNGQLEAIADGANPALYNFAWFDGPAITSPAVVTTGGVNDNIALNLDGGQYTVQVTNIASQCQSNATFTLINNPPIISLSDADLTIDALTRCDVTNAGAQVNQIRENGAVVPLTNYDFEWFNQSMTSIGTTNAIVNQIAGTYFVTISNNVNNCSNNLFEVVLEDQTIGSVNVSLTDFTSPTRCLQPANELGELVTNPGGNSTTGYTITWHEGNSIANAVVGNTATLSGIVIPAGQTSIERTIQILNNSNQCSVSETYLIPLEVATLGLNASAASPMTSCVTDNGAVFSTVTTAGSDNYTYNWSIGNLAKATPDFTGKEVNNLAIGTYTVEAVDNTDAFCTVGPITVTIEDGRENPVIAAVQAAPLTVCDLSKADGVANVTVEGNLAEYNFNWYVGNTVSGTSFYTGIQVGGLEAITYTVEATHVVTGCRGNANITIGQNIVAIPQPTVTVLSNVTQCDITATLPTPISNGSLTADINGNTRDYIFDWSDGNSISVPADFTGEIYAGLPRGLYSVIATSRITGCVSPPAIGEIIEDLDLPDFDFSVINSTCDQENGFIAFNMTNDLSVSTVEWFQGGTLLSTEPVLMNVPEGVYTLRVRSSLGCPNEKEVSVGTEIRPFNGVSRNGDGKNDLFAIACIESFPTNLVKIFNRAGTLVYEAPGYDNIDVYFDGRSNKGISPMGNNLPDGTYFYVIDKGDGSKPVAGYLEIVN</sequence>
<accession>A0A401U4U5</accession>
<feature type="signal peptide" evidence="1">
    <location>
        <begin position="1"/>
        <end position="21"/>
    </location>
</feature>
<gene>
    <name evidence="2" type="ORF">SanaruYs_00190</name>
</gene>
<reference evidence="2 3" key="1">
    <citation type="submission" date="2018-11" db="EMBL/GenBank/DDBJ databases">
        <title>Chryseotalea sanarue gen. nov., sp., nov., a member of the family Cytophagaceae, isolated from a brackish lake in Hamamatsu Japan.</title>
        <authorList>
            <person name="Maejima Y."/>
            <person name="Iino T."/>
            <person name="Muraguchi Y."/>
            <person name="Fukuda K."/>
            <person name="Ohkuma M."/>
            <person name="Moriuchi R."/>
            <person name="Dohra H."/>
            <person name="Kimbara K."/>
            <person name="Shintani M."/>
        </authorList>
    </citation>
    <scope>NUCLEOTIDE SEQUENCE [LARGE SCALE GENOMIC DNA]</scope>
    <source>
        <strain evidence="2 3">Ys</strain>
    </source>
</reference>
<dbReference type="Proteomes" id="UP000288227">
    <property type="component" value="Unassembled WGS sequence"/>
</dbReference>
<dbReference type="PANTHER" id="PTHR46580">
    <property type="entry name" value="SENSOR KINASE-RELATED"/>
    <property type="match status" value="1"/>
</dbReference>
<dbReference type="OrthoDB" id="9805017at2"/>
<dbReference type="EMBL" id="BHXQ01000001">
    <property type="protein sequence ID" value="GCC49806.1"/>
    <property type="molecule type" value="Genomic_DNA"/>
</dbReference>